<evidence type="ECO:0000313" key="2">
    <source>
        <dbReference type="Proteomes" id="UP000270094"/>
    </source>
</evidence>
<protein>
    <submittedName>
        <fullName evidence="1">Uncharacterized protein</fullName>
    </submittedName>
</protein>
<organism evidence="1 2">
    <name type="scientific">Strongylus vulgaris</name>
    <name type="common">Blood worm</name>
    <dbReference type="NCBI Taxonomy" id="40348"/>
    <lineage>
        <taxon>Eukaryota</taxon>
        <taxon>Metazoa</taxon>
        <taxon>Ecdysozoa</taxon>
        <taxon>Nematoda</taxon>
        <taxon>Chromadorea</taxon>
        <taxon>Rhabditida</taxon>
        <taxon>Rhabditina</taxon>
        <taxon>Rhabditomorpha</taxon>
        <taxon>Strongyloidea</taxon>
        <taxon>Strongylidae</taxon>
        <taxon>Strongylus</taxon>
    </lineage>
</organism>
<reference evidence="1 2" key="1">
    <citation type="submission" date="2018-11" db="EMBL/GenBank/DDBJ databases">
        <authorList>
            <consortium name="Pathogen Informatics"/>
        </authorList>
    </citation>
    <scope>NUCLEOTIDE SEQUENCE [LARGE SCALE GENOMIC DNA]</scope>
</reference>
<dbReference type="EMBL" id="UYYB01095041">
    <property type="protein sequence ID" value="VDM75206.1"/>
    <property type="molecule type" value="Genomic_DNA"/>
</dbReference>
<dbReference type="InterPro" id="IPR011419">
    <property type="entry name" value="ATP12_ATP_synth-F1-assembly"/>
</dbReference>
<name>A0A3P7IXN8_STRVU</name>
<dbReference type="SUPFAM" id="SSF160909">
    <property type="entry name" value="ATP12-like"/>
    <property type="match status" value="1"/>
</dbReference>
<dbReference type="GO" id="GO:0043461">
    <property type="term" value="P:proton-transporting ATP synthase complex assembly"/>
    <property type="evidence" value="ECO:0007669"/>
    <property type="project" value="InterPro"/>
</dbReference>
<gene>
    <name evidence="1" type="ORF">SVUK_LOCUS10204</name>
</gene>
<evidence type="ECO:0000313" key="1">
    <source>
        <dbReference type="EMBL" id="VDM75206.1"/>
    </source>
</evidence>
<dbReference type="AlphaFoldDB" id="A0A3P7IXN8"/>
<dbReference type="Proteomes" id="UP000270094">
    <property type="component" value="Unassembled WGS sequence"/>
</dbReference>
<dbReference type="Pfam" id="PF07542">
    <property type="entry name" value="ATP12"/>
    <property type="match status" value="1"/>
</dbReference>
<keyword evidence="2" id="KW-1185">Reference proteome</keyword>
<proteinExistence type="predicted"/>
<dbReference type="OrthoDB" id="5673at2759"/>
<accession>A0A3P7IXN8</accession>
<sequence length="88" mass="10044">MVCRGRIESEPLALAIAEEWASQEQNLHMAHMRLTGLAFTAQDNPLHLTRLPNFHILLNLSKIGHYEEAVELCIDKLGKCKENQHNKL</sequence>